<dbReference type="InterPro" id="IPR032874">
    <property type="entry name" value="DDE_dom"/>
</dbReference>
<keyword evidence="3" id="KW-0238">DNA-binding</keyword>
<keyword evidence="4" id="KW-0233">DNA recombination</keyword>
<keyword evidence="2" id="KW-0815">Transposition</keyword>
<dbReference type="KEGG" id="aht:ANTHELSMS3_05096"/>
<protein>
    <submittedName>
        <fullName evidence="6">DDE domain protein</fullName>
    </submittedName>
</protein>
<keyword evidence="6" id="KW-0614">Plasmid</keyword>
<feature type="domain" description="DDE" evidence="5">
    <location>
        <begin position="77"/>
        <end position="204"/>
    </location>
</feature>
<dbReference type="Gene3D" id="3.30.420.10">
    <property type="entry name" value="Ribonuclease H-like superfamily/Ribonuclease H"/>
    <property type="match status" value="1"/>
</dbReference>
<name>A0A222EBA5_9RHOB</name>
<dbReference type="GO" id="GO:0032196">
    <property type="term" value="P:transposition"/>
    <property type="evidence" value="ECO:0007669"/>
    <property type="project" value="UniProtKB-KW"/>
</dbReference>
<dbReference type="SUPFAM" id="SSF53098">
    <property type="entry name" value="Ribonuclease H-like"/>
    <property type="match status" value="1"/>
</dbReference>
<dbReference type="OrthoDB" id="4315389at2"/>
<gene>
    <name evidence="6" type="ORF">ANTHELSMS3_05096</name>
</gene>
<evidence type="ECO:0000259" key="5">
    <source>
        <dbReference type="Pfam" id="PF13610"/>
    </source>
</evidence>
<dbReference type="EMBL" id="CP022541">
    <property type="protein sequence ID" value="ASP23476.1"/>
    <property type="molecule type" value="Genomic_DNA"/>
</dbReference>
<dbReference type="InterPro" id="IPR047930">
    <property type="entry name" value="Transpos_IS6"/>
</dbReference>
<evidence type="ECO:0000256" key="3">
    <source>
        <dbReference type="ARBA" id="ARBA00023125"/>
    </source>
</evidence>
<proteinExistence type="predicted"/>
<accession>A0A222EBA5</accession>
<dbReference type="GO" id="GO:0003677">
    <property type="term" value="F:DNA binding"/>
    <property type="evidence" value="ECO:0007669"/>
    <property type="project" value="UniProtKB-KW"/>
</dbReference>
<evidence type="ECO:0000313" key="6">
    <source>
        <dbReference type="EMBL" id="ASP23476.1"/>
    </source>
</evidence>
<dbReference type="AlphaFoldDB" id="A0A222EBA5"/>
<evidence type="ECO:0000256" key="2">
    <source>
        <dbReference type="ARBA" id="ARBA00022578"/>
    </source>
</evidence>
<dbReference type="PANTHER" id="PTHR35528:SF3">
    <property type="entry name" value="BLL1675 PROTEIN"/>
    <property type="match status" value="1"/>
</dbReference>
<keyword evidence="7" id="KW-1185">Reference proteome</keyword>
<dbReference type="Pfam" id="PF13610">
    <property type="entry name" value="DDE_Tnp_IS240"/>
    <property type="match status" value="1"/>
</dbReference>
<dbReference type="Proteomes" id="UP000203589">
    <property type="component" value="Plasmid pSMS3-1"/>
</dbReference>
<sequence length="236" mass="27345">MLNLSDLSSLKGFRFPRSVIGYAVWAYHRFALSLRDVEDLLAARGITVSYETIRDWVARFGVQFAAKVRRDRPHPSDKWHLDEVVVSIKGKKIWLWRAVDANGNVLDILVQPRRNKVAAMRFFKKLFKTWGQPRVIITDKLRSYGAAKADLAPGIEHRQHKGLNNRAAASHRHTRRREKIMCRFKSPGQIQRFLSVHDQTAALFRPKRHLLSARSYRHARSDAFALWADYTCELTA</sequence>
<evidence type="ECO:0000313" key="7">
    <source>
        <dbReference type="Proteomes" id="UP000203589"/>
    </source>
</evidence>
<dbReference type="RefSeq" id="WP_094037536.1">
    <property type="nucleotide sequence ID" value="NZ_CP022541.1"/>
</dbReference>
<dbReference type="InterPro" id="IPR036397">
    <property type="entry name" value="RNaseH_sf"/>
</dbReference>
<dbReference type="InterPro" id="IPR052183">
    <property type="entry name" value="IS_Transposase"/>
</dbReference>
<reference evidence="6 7" key="1">
    <citation type="submission" date="2017-07" db="EMBL/GenBank/DDBJ databases">
        <title>Genome Sequence of Antarctobacter heliothermus Strain SMS3 Isolated from a culture of the Diatom Skeletonema marinoi.</title>
        <authorList>
            <person name="Topel M."/>
            <person name="Pinder M.I.M."/>
            <person name="Johansson O.N."/>
            <person name="Kourtchenko O."/>
            <person name="Godhe A."/>
            <person name="Clarke A.K."/>
        </authorList>
    </citation>
    <scope>NUCLEOTIDE SEQUENCE [LARGE SCALE GENOMIC DNA]</scope>
    <source>
        <strain evidence="6 7">SMS3</strain>
        <plasmid evidence="7">Plasmid psms3-1</plasmid>
    </source>
</reference>
<evidence type="ECO:0000256" key="4">
    <source>
        <dbReference type="ARBA" id="ARBA00023172"/>
    </source>
</evidence>
<evidence type="ECO:0000256" key="1">
    <source>
        <dbReference type="ARBA" id="ARBA00002286"/>
    </source>
</evidence>
<dbReference type="InterPro" id="IPR012337">
    <property type="entry name" value="RNaseH-like_sf"/>
</dbReference>
<dbReference type="GO" id="GO:0006310">
    <property type="term" value="P:DNA recombination"/>
    <property type="evidence" value="ECO:0007669"/>
    <property type="project" value="UniProtKB-KW"/>
</dbReference>
<comment type="function">
    <text evidence="1">Involved in the transposition of the insertion sequence.</text>
</comment>
<dbReference type="NCBIfam" id="NF033587">
    <property type="entry name" value="transpos_IS6"/>
    <property type="match status" value="1"/>
</dbReference>
<organism evidence="6 7">
    <name type="scientific">Antarctobacter heliothermus</name>
    <dbReference type="NCBI Taxonomy" id="74033"/>
    <lineage>
        <taxon>Bacteria</taxon>
        <taxon>Pseudomonadati</taxon>
        <taxon>Pseudomonadota</taxon>
        <taxon>Alphaproteobacteria</taxon>
        <taxon>Rhodobacterales</taxon>
        <taxon>Roseobacteraceae</taxon>
        <taxon>Antarctobacter</taxon>
    </lineage>
</organism>
<dbReference type="PANTHER" id="PTHR35528">
    <property type="entry name" value="BLL1675 PROTEIN"/>
    <property type="match status" value="1"/>
</dbReference>
<geneLocation type="plasmid" evidence="7">
    <name>psms3-1</name>
</geneLocation>